<evidence type="ECO:0000259" key="1">
    <source>
        <dbReference type="Pfam" id="PF13304"/>
    </source>
</evidence>
<dbReference type="InterPro" id="IPR027417">
    <property type="entry name" value="P-loop_NTPase"/>
</dbReference>
<protein>
    <submittedName>
        <fullName evidence="2">RecF protein</fullName>
    </submittedName>
</protein>
<dbReference type="RefSeq" id="WP_047812620.1">
    <property type="nucleotide sequence ID" value="NZ_LECT01000006.1"/>
</dbReference>
<name>A0A0J1BLZ2_RHOIS</name>
<dbReference type="PANTHER" id="PTHR32182">
    <property type="entry name" value="DNA REPLICATION AND REPAIR PROTEIN RECF"/>
    <property type="match status" value="1"/>
</dbReference>
<dbReference type="Proteomes" id="UP000036367">
    <property type="component" value="Unassembled WGS sequence"/>
</dbReference>
<dbReference type="FunFam" id="3.40.50.300:FF:002534">
    <property type="entry name" value="Putative RecF protein"/>
    <property type="match status" value="1"/>
</dbReference>
<dbReference type="InterPro" id="IPR014555">
    <property type="entry name" value="RecF-like"/>
</dbReference>
<dbReference type="PIRSF" id="PIRSF029347">
    <property type="entry name" value="RecF"/>
    <property type="match status" value="1"/>
</dbReference>
<keyword evidence="3" id="KW-1185">Reference proteome</keyword>
<dbReference type="InterPro" id="IPR003959">
    <property type="entry name" value="ATPase_AAA_core"/>
</dbReference>
<feature type="domain" description="ATPase AAA-type core" evidence="1">
    <location>
        <begin position="23"/>
        <end position="348"/>
    </location>
</feature>
<evidence type="ECO:0000313" key="3">
    <source>
        <dbReference type="Proteomes" id="UP000036367"/>
    </source>
</evidence>
<dbReference type="GO" id="GO:0000731">
    <property type="term" value="P:DNA synthesis involved in DNA repair"/>
    <property type="evidence" value="ECO:0007669"/>
    <property type="project" value="TreeGrafter"/>
</dbReference>
<evidence type="ECO:0000313" key="2">
    <source>
        <dbReference type="EMBL" id="KLU07497.1"/>
    </source>
</evidence>
<comment type="caution">
    <text evidence="2">The sequence shown here is derived from an EMBL/GenBank/DDBJ whole genome shotgun (WGS) entry which is preliminary data.</text>
</comment>
<organism evidence="2 3">
    <name type="scientific">Rhodopirellula islandica</name>
    <dbReference type="NCBI Taxonomy" id="595434"/>
    <lineage>
        <taxon>Bacteria</taxon>
        <taxon>Pseudomonadati</taxon>
        <taxon>Planctomycetota</taxon>
        <taxon>Planctomycetia</taxon>
        <taxon>Pirellulales</taxon>
        <taxon>Pirellulaceae</taxon>
        <taxon>Rhodopirellula</taxon>
    </lineage>
</organism>
<dbReference type="AlphaFoldDB" id="A0A0J1BLZ2"/>
<dbReference type="Pfam" id="PF13304">
    <property type="entry name" value="AAA_21"/>
    <property type="match status" value="1"/>
</dbReference>
<dbReference type="CDD" id="cd00267">
    <property type="entry name" value="ABC_ATPase"/>
    <property type="match status" value="1"/>
</dbReference>
<dbReference type="PANTHER" id="PTHR32182:SF25">
    <property type="entry name" value="SLR1056 PROTEIN"/>
    <property type="match status" value="1"/>
</dbReference>
<accession>A0A0J1BLZ2</accession>
<sequence>MIHRIAIAGYRSIRSLTVRLGELTVVTGPNGSGKTNLYRSLRLIASAANGNLNQSLAEEGGFESVLWAGPETIPNEMKRGEVPLQGTLRRKPIALKLAFSADPMSYCIDLGIPVPSQSMFDGDPEIKRECIWTGPTPDARSLCVDRKGANLRCRSGKGKWQDIDLHLSRGTSLMTEYADPFAAPEIIVMKEQLRGWRFYDTFRCDSHAPARLPSPQTFTPVMANDGSNLAAALQTIREIGDSHIVEQAIEEAFPGSQLHVQSGESGMQVVLTQPGMLRGLTARELSDGTLRYLLLLAALFSPRPPELLVLNEPETSLHPDLIGPLANMICRAAERSQVIVVSHNQHLVAQLERDDICVPVRLNKETGETIVEGTDLLSQHGWKWPAR</sequence>
<dbReference type="Gene3D" id="3.40.50.300">
    <property type="entry name" value="P-loop containing nucleotide triphosphate hydrolases"/>
    <property type="match status" value="2"/>
</dbReference>
<dbReference type="PATRIC" id="fig|595434.4.peg.557"/>
<dbReference type="FunFam" id="3.40.50.300:FF:002708">
    <property type="entry name" value="FeS assembly ATPase SufC"/>
    <property type="match status" value="1"/>
</dbReference>
<proteinExistence type="predicted"/>
<reference evidence="2" key="1">
    <citation type="submission" date="2015-05" db="EMBL/GenBank/DDBJ databases">
        <title>Permanent draft genome of Rhodopirellula islandicus K833.</title>
        <authorList>
            <person name="Kizina J."/>
            <person name="Richter M."/>
            <person name="Glockner F.O."/>
            <person name="Harder J."/>
        </authorList>
    </citation>
    <scope>NUCLEOTIDE SEQUENCE [LARGE SCALE GENOMIC DNA]</scope>
    <source>
        <strain evidence="2">K833</strain>
    </source>
</reference>
<dbReference type="OrthoDB" id="9814775at2"/>
<gene>
    <name evidence="2" type="ORF">RISK_000575</name>
</gene>
<dbReference type="STRING" id="595434.RISK_000575"/>
<dbReference type="GO" id="GO:0016887">
    <property type="term" value="F:ATP hydrolysis activity"/>
    <property type="evidence" value="ECO:0007669"/>
    <property type="project" value="InterPro"/>
</dbReference>
<dbReference type="EMBL" id="LECT01000006">
    <property type="protein sequence ID" value="KLU07497.1"/>
    <property type="molecule type" value="Genomic_DNA"/>
</dbReference>
<dbReference type="SUPFAM" id="SSF52540">
    <property type="entry name" value="P-loop containing nucleoside triphosphate hydrolases"/>
    <property type="match status" value="1"/>
</dbReference>
<dbReference type="GO" id="GO:0005524">
    <property type="term" value="F:ATP binding"/>
    <property type="evidence" value="ECO:0007669"/>
    <property type="project" value="InterPro"/>
</dbReference>
<dbReference type="GO" id="GO:0006302">
    <property type="term" value="P:double-strand break repair"/>
    <property type="evidence" value="ECO:0007669"/>
    <property type="project" value="TreeGrafter"/>
</dbReference>